<organism evidence="2 3">
    <name type="scientific">Acetobacter orientalis</name>
    <dbReference type="NCBI Taxonomy" id="146474"/>
    <lineage>
        <taxon>Bacteria</taxon>
        <taxon>Pseudomonadati</taxon>
        <taxon>Pseudomonadota</taxon>
        <taxon>Alphaproteobacteria</taxon>
        <taxon>Acetobacterales</taxon>
        <taxon>Acetobacteraceae</taxon>
        <taxon>Acetobacter</taxon>
    </lineage>
</organism>
<evidence type="ECO:0000256" key="1">
    <source>
        <dbReference type="SAM" id="Phobius"/>
    </source>
</evidence>
<dbReference type="RefSeq" id="WP_048840998.1">
    <property type="nucleotide sequence ID" value="NZ_BAMX01000014.1"/>
</dbReference>
<evidence type="ECO:0000313" key="2">
    <source>
        <dbReference type="EMBL" id="GAN65965.1"/>
    </source>
</evidence>
<protein>
    <submittedName>
        <fullName evidence="2">Uncharacterized protein</fullName>
    </submittedName>
</protein>
<reference evidence="2 3" key="1">
    <citation type="submission" date="2012-11" db="EMBL/GenBank/DDBJ databases">
        <title>Whole genome sequence of Acetobacter orientalis 21F-2.</title>
        <authorList>
            <person name="Azuma Y."/>
            <person name="Higashiura N."/>
            <person name="Hirakawa H."/>
            <person name="Matsushita K."/>
        </authorList>
    </citation>
    <scope>NUCLEOTIDE SEQUENCE [LARGE SCALE GENOMIC DNA]</scope>
    <source>
        <strain evidence="2 3">21F-2</strain>
    </source>
</reference>
<dbReference type="AlphaFoldDB" id="A0A0D6NK16"/>
<name>A0A0D6NK16_9PROT</name>
<evidence type="ECO:0000313" key="3">
    <source>
        <dbReference type="Proteomes" id="UP000032670"/>
    </source>
</evidence>
<keyword evidence="1" id="KW-0472">Membrane</keyword>
<dbReference type="GeneID" id="76204122"/>
<dbReference type="EMBL" id="BAMX01000014">
    <property type="protein sequence ID" value="GAN65965.1"/>
    <property type="molecule type" value="Genomic_DNA"/>
</dbReference>
<keyword evidence="1" id="KW-0812">Transmembrane</keyword>
<comment type="caution">
    <text evidence="2">The sequence shown here is derived from an EMBL/GenBank/DDBJ whole genome shotgun (WGS) entry which is preliminary data.</text>
</comment>
<gene>
    <name evidence="2" type="ORF">Abor_014_130</name>
</gene>
<dbReference type="Proteomes" id="UP000032670">
    <property type="component" value="Unassembled WGS sequence"/>
</dbReference>
<keyword evidence="1" id="KW-1133">Transmembrane helix</keyword>
<feature type="transmembrane region" description="Helical" evidence="1">
    <location>
        <begin position="119"/>
        <end position="138"/>
    </location>
</feature>
<feature type="transmembrane region" description="Helical" evidence="1">
    <location>
        <begin position="158"/>
        <end position="177"/>
    </location>
</feature>
<dbReference type="STRING" id="1231341.Abor_014_130"/>
<accession>A0A6N3SSC9</accession>
<sequence>MTIFNDTAEALCVDPDARNRAWAAVGASGLSPDDPEVVRLLITEHVNSQIKKLSSDLALSAGKAISDFNDAQARGEAAAQARLEARTTELAQTVSARLATAIEQTLEKRADAKLDNAQTTQWACGAILFGIGLYLGMACEGYVNVPDDQFNRWLQAQAPYFLILAGTVTFFVIRLAFAWTSTSPVIRFLLALPPRDVTRRWGKRERDY</sequence>
<accession>A0A0D6NK16</accession>
<proteinExistence type="predicted"/>
<keyword evidence="3" id="KW-1185">Reference proteome</keyword>